<accession>A0A0M2SXW8</accession>
<reference evidence="2 3" key="1">
    <citation type="submission" date="2015-04" db="EMBL/GenBank/DDBJ databases">
        <title>Taxonomic description and genome sequence of Bacillus campisalis sp. nov., a novel member of the genus Bacillus isolated from solar saltern.</title>
        <authorList>
            <person name="Mathan Kumar R."/>
            <person name="Kaur G."/>
            <person name="Kumar A."/>
            <person name="Singh N.K."/>
            <person name="Kaur N."/>
            <person name="Kumar N."/>
            <person name="Mayilraj S."/>
        </authorList>
    </citation>
    <scope>NUCLEOTIDE SEQUENCE [LARGE SCALE GENOMIC DNA]</scope>
    <source>
        <strain evidence="2 3">SA2-6</strain>
    </source>
</reference>
<dbReference type="RefSeq" id="WP_046524303.1">
    <property type="nucleotide sequence ID" value="NZ_LAYY01000014.1"/>
</dbReference>
<dbReference type="EMBL" id="LAYY01000014">
    <property type="protein sequence ID" value="KKK37460.1"/>
    <property type="molecule type" value="Genomic_DNA"/>
</dbReference>
<evidence type="ECO:0000256" key="1">
    <source>
        <dbReference type="SAM" id="Phobius"/>
    </source>
</evidence>
<feature type="transmembrane region" description="Helical" evidence="1">
    <location>
        <begin position="70"/>
        <end position="88"/>
    </location>
</feature>
<proteinExistence type="predicted"/>
<evidence type="ECO:0000313" key="2">
    <source>
        <dbReference type="EMBL" id="KKK37460.1"/>
    </source>
</evidence>
<feature type="transmembrane region" description="Helical" evidence="1">
    <location>
        <begin position="9"/>
        <end position="27"/>
    </location>
</feature>
<dbReference type="Proteomes" id="UP000034166">
    <property type="component" value="Unassembled WGS sequence"/>
</dbReference>
<feature type="transmembrane region" description="Helical" evidence="1">
    <location>
        <begin position="133"/>
        <end position="154"/>
    </location>
</feature>
<dbReference type="AlphaFoldDB" id="A0A0M2SXW8"/>
<keyword evidence="1" id="KW-0472">Membrane</keyword>
<keyword evidence="3" id="KW-1185">Reference proteome</keyword>
<name>A0A0M2SXW8_9BACI</name>
<keyword evidence="1" id="KW-0812">Transmembrane</keyword>
<sequence>MKGRKADKIFLHTFLVLNLMAIVPILLRKPPLKDWLLVFLLDAFTNVLADRFIVAHNFVSYPVRLLPKVFKTHVLFDFLISPTFTVLFNQFTEKDRPAKAFIKLVLLLTPLSIFEFLAVKYTRLINWKSGWKWYYSFVTLTLKFMIIRAAIGLVRRVDSKK</sequence>
<feature type="transmembrane region" description="Helical" evidence="1">
    <location>
        <begin position="100"/>
        <end position="121"/>
    </location>
</feature>
<dbReference type="OrthoDB" id="2622010at2"/>
<comment type="caution">
    <text evidence="2">The sequence shown here is derived from an EMBL/GenBank/DDBJ whole genome shotgun (WGS) entry which is preliminary data.</text>
</comment>
<organism evidence="2 3">
    <name type="scientific">Mesobacillus campisalis</name>
    <dbReference type="NCBI Taxonomy" id="1408103"/>
    <lineage>
        <taxon>Bacteria</taxon>
        <taxon>Bacillati</taxon>
        <taxon>Bacillota</taxon>
        <taxon>Bacilli</taxon>
        <taxon>Bacillales</taxon>
        <taxon>Bacillaceae</taxon>
        <taxon>Mesobacillus</taxon>
    </lineage>
</organism>
<dbReference type="InterPro" id="IPR048147">
    <property type="entry name" value="CBO0543-like"/>
</dbReference>
<keyword evidence="1" id="KW-1133">Transmembrane helix</keyword>
<dbReference type="PATRIC" id="fig|1408103.3.peg.3030"/>
<protein>
    <submittedName>
        <fullName evidence="2">Uncharacterized protein</fullName>
    </submittedName>
</protein>
<evidence type="ECO:0000313" key="3">
    <source>
        <dbReference type="Proteomes" id="UP000034166"/>
    </source>
</evidence>
<dbReference type="NCBIfam" id="NF041644">
    <property type="entry name" value="CBO0543_fam"/>
    <property type="match status" value="1"/>
</dbReference>
<gene>
    <name evidence="2" type="ORF">WQ57_13490</name>
</gene>